<evidence type="ECO:0000313" key="7">
    <source>
        <dbReference type="Proteomes" id="UP000049127"/>
    </source>
</evidence>
<protein>
    <submittedName>
        <fullName evidence="6">Transcriptional regulator</fullName>
    </submittedName>
</protein>
<reference evidence="6 7" key="1">
    <citation type="submission" date="2015-01" db="EMBL/GenBank/DDBJ databases">
        <authorList>
            <person name="Aslett A.Martin."/>
            <person name="De Silva Nishadi"/>
        </authorList>
    </citation>
    <scope>NUCLEOTIDE SEQUENCE [LARGE SCALE GENOMIC DNA]</scope>
    <source>
        <strain evidence="6 7">R28058</strain>
    </source>
</reference>
<sequence length="250" mass="29759">MYDISHDTLRYYDKIGLLKPNVKKDNGYRYYSIREIELLETILIAKQLEIPIKTIKTIVEKEDESAYANLFEKYEKLIEEKIKYLNSLKVKVKRSRDITKKMSEFKNEESIKKLKTEYIDKEVIFLNQNGNSYIGTLAEEKNLMILLSKDEDGNIIGDTSIIGVEIFKDDNFKFDNYTDYIKKKFKGEYIVVTRKDTFKNLEMYIEEILHKTIGKERFPKKLEVLLESMFILTKKDKENIYFAKLYIPKL</sequence>
<keyword evidence="4" id="KW-0804">Transcription</keyword>
<dbReference type="InterPro" id="IPR009061">
    <property type="entry name" value="DNA-bd_dom_put_sf"/>
</dbReference>
<keyword evidence="3" id="KW-0238">DNA-binding</keyword>
<keyword evidence="2" id="KW-0805">Transcription regulation</keyword>
<dbReference type="PANTHER" id="PTHR30204:SF69">
    <property type="entry name" value="MERR-FAMILY TRANSCRIPTIONAL REGULATOR"/>
    <property type="match status" value="1"/>
</dbReference>
<proteinExistence type="predicted"/>
<dbReference type="Pfam" id="PF13411">
    <property type="entry name" value="MerR_1"/>
    <property type="match status" value="1"/>
</dbReference>
<gene>
    <name evidence="6" type="primary">bmrR_4</name>
    <name evidence="6" type="ORF">R28058_15391</name>
</gene>
<dbReference type="GO" id="GO:0003677">
    <property type="term" value="F:DNA binding"/>
    <property type="evidence" value="ECO:0007669"/>
    <property type="project" value="UniProtKB-KW"/>
</dbReference>
<feature type="domain" description="HTH merR-type" evidence="5">
    <location>
        <begin position="1"/>
        <end position="61"/>
    </location>
</feature>
<dbReference type="PROSITE" id="PS50937">
    <property type="entry name" value="HTH_MERR_2"/>
    <property type="match status" value="1"/>
</dbReference>
<dbReference type="InterPro" id="IPR000551">
    <property type="entry name" value="MerR-type_HTH_dom"/>
</dbReference>
<dbReference type="OrthoDB" id="9773308at2"/>
<dbReference type="RefSeq" id="WP_055333382.1">
    <property type="nucleotide sequence ID" value="NZ_CDNF01000003.1"/>
</dbReference>
<evidence type="ECO:0000259" key="5">
    <source>
        <dbReference type="PROSITE" id="PS50937"/>
    </source>
</evidence>
<evidence type="ECO:0000256" key="2">
    <source>
        <dbReference type="ARBA" id="ARBA00023015"/>
    </source>
</evidence>
<dbReference type="InterPro" id="IPR047057">
    <property type="entry name" value="MerR_fam"/>
</dbReference>
<dbReference type="GO" id="GO:0003700">
    <property type="term" value="F:DNA-binding transcription factor activity"/>
    <property type="evidence" value="ECO:0007669"/>
    <property type="project" value="InterPro"/>
</dbReference>
<dbReference type="SUPFAM" id="SSF46955">
    <property type="entry name" value="Putative DNA-binding domain"/>
    <property type="match status" value="1"/>
</dbReference>
<name>A0A0C7Q537_PARSO</name>
<evidence type="ECO:0000256" key="4">
    <source>
        <dbReference type="ARBA" id="ARBA00023163"/>
    </source>
</evidence>
<accession>A0A0C7Q537</accession>
<evidence type="ECO:0000256" key="3">
    <source>
        <dbReference type="ARBA" id="ARBA00023125"/>
    </source>
</evidence>
<evidence type="ECO:0000313" key="6">
    <source>
        <dbReference type="EMBL" id="CEQ03806.1"/>
    </source>
</evidence>
<dbReference type="Gene3D" id="1.10.1660.10">
    <property type="match status" value="1"/>
</dbReference>
<dbReference type="SMART" id="SM00422">
    <property type="entry name" value="HTH_MERR"/>
    <property type="match status" value="1"/>
</dbReference>
<evidence type="ECO:0000256" key="1">
    <source>
        <dbReference type="ARBA" id="ARBA00022491"/>
    </source>
</evidence>
<dbReference type="PANTHER" id="PTHR30204">
    <property type="entry name" value="REDOX-CYCLING DRUG-SENSING TRANSCRIPTIONAL ACTIVATOR SOXR"/>
    <property type="match status" value="1"/>
</dbReference>
<dbReference type="EMBL" id="CEKZ01000003">
    <property type="protein sequence ID" value="CEQ03806.1"/>
    <property type="molecule type" value="Genomic_DNA"/>
</dbReference>
<organism evidence="6 7">
    <name type="scientific">Paraclostridium sordellii</name>
    <name type="common">Clostridium sordellii</name>
    <dbReference type="NCBI Taxonomy" id="1505"/>
    <lineage>
        <taxon>Bacteria</taxon>
        <taxon>Bacillati</taxon>
        <taxon>Bacillota</taxon>
        <taxon>Clostridia</taxon>
        <taxon>Peptostreptococcales</taxon>
        <taxon>Peptostreptococcaceae</taxon>
        <taxon>Paraclostridium</taxon>
    </lineage>
</organism>
<keyword evidence="1" id="KW-0678">Repressor</keyword>
<dbReference type="AlphaFoldDB" id="A0A0C7Q537"/>
<dbReference type="Proteomes" id="UP000049127">
    <property type="component" value="Unassembled WGS sequence"/>
</dbReference>